<evidence type="ECO:0000256" key="2">
    <source>
        <dbReference type="ARBA" id="ARBA00005675"/>
    </source>
</evidence>
<dbReference type="PRINTS" id="PR00119">
    <property type="entry name" value="CATATPASE"/>
</dbReference>
<dbReference type="AlphaFoldDB" id="A0A930YN52"/>
<dbReference type="GO" id="GO:0030007">
    <property type="term" value="P:intracellular potassium ion homeostasis"/>
    <property type="evidence" value="ECO:0007669"/>
    <property type="project" value="TreeGrafter"/>
</dbReference>
<dbReference type="NCBIfam" id="TIGR01494">
    <property type="entry name" value="ATPase_P-type"/>
    <property type="match status" value="2"/>
</dbReference>
<dbReference type="InterPro" id="IPR006068">
    <property type="entry name" value="ATPase_P-typ_cation-transptr_C"/>
</dbReference>
<dbReference type="GO" id="GO:1990573">
    <property type="term" value="P:potassium ion import across plasma membrane"/>
    <property type="evidence" value="ECO:0007669"/>
    <property type="project" value="TreeGrafter"/>
</dbReference>
<dbReference type="SFLD" id="SFLDF00027">
    <property type="entry name" value="p-type_atpase"/>
    <property type="match status" value="1"/>
</dbReference>
<dbReference type="Pfam" id="PF00122">
    <property type="entry name" value="E1-E2_ATPase"/>
    <property type="match status" value="1"/>
</dbReference>
<feature type="transmembrane region" description="Helical" evidence="12">
    <location>
        <begin position="721"/>
        <end position="742"/>
    </location>
</feature>
<dbReference type="EMBL" id="JADKPO010000001">
    <property type="protein sequence ID" value="MBF4766260.1"/>
    <property type="molecule type" value="Genomic_DNA"/>
</dbReference>
<dbReference type="Proteomes" id="UP000660668">
    <property type="component" value="Unassembled WGS sequence"/>
</dbReference>
<feature type="transmembrane region" description="Helical" evidence="12">
    <location>
        <begin position="65"/>
        <end position="85"/>
    </location>
</feature>
<comment type="similarity">
    <text evidence="2">Belongs to the cation transport ATPase (P-type) (TC 3.A.3) family. Type IIA subfamily.</text>
</comment>
<organism evidence="14 15">
    <name type="scientific">Nocardioides agariphilus</name>
    <dbReference type="NCBI Taxonomy" id="433664"/>
    <lineage>
        <taxon>Bacteria</taxon>
        <taxon>Bacillati</taxon>
        <taxon>Actinomycetota</taxon>
        <taxon>Actinomycetes</taxon>
        <taxon>Propionibacteriales</taxon>
        <taxon>Nocardioidaceae</taxon>
        <taxon>Nocardioides</taxon>
    </lineage>
</organism>
<keyword evidence="4 12" id="KW-0812">Transmembrane</keyword>
<comment type="caution">
    <text evidence="14">The sequence shown here is derived from an EMBL/GenBank/DDBJ whole genome shotgun (WGS) entry which is preliminary data.</text>
</comment>
<keyword evidence="5" id="KW-0547">Nucleotide-binding</keyword>
<dbReference type="InterPro" id="IPR059000">
    <property type="entry name" value="ATPase_P-type_domA"/>
</dbReference>
<comment type="subcellular location">
    <subcellularLocation>
        <location evidence="1">Cell membrane</location>
        <topology evidence="1">Multi-pass membrane protein</topology>
    </subcellularLocation>
</comment>
<evidence type="ECO:0000256" key="5">
    <source>
        <dbReference type="ARBA" id="ARBA00022741"/>
    </source>
</evidence>
<keyword evidence="7" id="KW-1278">Translocase</keyword>
<dbReference type="Pfam" id="PF00689">
    <property type="entry name" value="Cation_ATPase_C"/>
    <property type="match status" value="1"/>
</dbReference>
<dbReference type="SFLD" id="SFLDG00002">
    <property type="entry name" value="C1.7:_P-type_atpase_like"/>
    <property type="match status" value="1"/>
</dbReference>
<dbReference type="InterPro" id="IPR044492">
    <property type="entry name" value="P_typ_ATPase_HD_dom"/>
</dbReference>
<dbReference type="PANTHER" id="PTHR43294">
    <property type="entry name" value="SODIUM/POTASSIUM-TRANSPORTING ATPASE SUBUNIT ALPHA"/>
    <property type="match status" value="1"/>
</dbReference>
<comment type="catalytic activity">
    <reaction evidence="10">
        <text>ATP + H2O = ADP + phosphate + H(+)</text>
        <dbReference type="Rhea" id="RHEA:13065"/>
        <dbReference type="ChEBI" id="CHEBI:15377"/>
        <dbReference type="ChEBI" id="CHEBI:15378"/>
        <dbReference type="ChEBI" id="CHEBI:30616"/>
        <dbReference type="ChEBI" id="CHEBI:43474"/>
        <dbReference type="ChEBI" id="CHEBI:456216"/>
    </reaction>
</comment>
<dbReference type="InterPro" id="IPR050510">
    <property type="entry name" value="Cation_transp_ATPase_P-type"/>
</dbReference>
<evidence type="ECO:0000256" key="4">
    <source>
        <dbReference type="ARBA" id="ARBA00022692"/>
    </source>
</evidence>
<dbReference type="InterPro" id="IPR023214">
    <property type="entry name" value="HAD_sf"/>
</dbReference>
<dbReference type="GO" id="GO:0006883">
    <property type="term" value="P:intracellular sodium ion homeostasis"/>
    <property type="evidence" value="ECO:0007669"/>
    <property type="project" value="TreeGrafter"/>
</dbReference>
<dbReference type="InterPro" id="IPR008250">
    <property type="entry name" value="ATPase_P-typ_transduc_dom_A_sf"/>
</dbReference>
<evidence type="ECO:0000313" key="15">
    <source>
        <dbReference type="Proteomes" id="UP000660668"/>
    </source>
</evidence>
<evidence type="ECO:0000256" key="1">
    <source>
        <dbReference type="ARBA" id="ARBA00004651"/>
    </source>
</evidence>
<dbReference type="GO" id="GO:0005524">
    <property type="term" value="F:ATP binding"/>
    <property type="evidence" value="ECO:0007669"/>
    <property type="project" value="UniProtKB-KW"/>
</dbReference>
<dbReference type="InterPro" id="IPR001757">
    <property type="entry name" value="P_typ_ATPase"/>
</dbReference>
<feature type="compositionally biased region" description="Basic and acidic residues" evidence="11">
    <location>
        <begin position="37"/>
        <end position="46"/>
    </location>
</feature>
<evidence type="ECO:0000256" key="12">
    <source>
        <dbReference type="SAM" id="Phobius"/>
    </source>
</evidence>
<dbReference type="InterPro" id="IPR023298">
    <property type="entry name" value="ATPase_P-typ_TM_dom_sf"/>
</dbReference>
<dbReference type="PRINTS" id="PR00120">
    <property type="entry name" value="HATPASE"/>
</dbReference>
<feature type="domain" description="Cation-transporting P-type ATPase N-terminal" evidence="13">
    <location>
        <begin position="15"/>
        <end position="89"/>
    </location>
</feature>
<keyword evidence="9 12" id="KW-0472">Membrane</keyword>
<gene>
    <name evidence="14" type="ORF">ISU10_00585</name>
</gene>
<dbReference type="SUPFAM" id="SSF81653">
    <property type="entry name" value="Calcium ATPase, transduction domain A"/>
    <property type="match status" value="1"/>
</dbReference>
<sequence length="925" mass="97826">MTTSPRQSRNGERSSWHLMSAEDVADHLGVNPGKGLSTEEARRRCAENGPNVLPEEARRPRWRRLVTLLLEPMTVVLLVAALVSAVASGELATPIAIVAVVVFNATLNLVQERRAESSVDALRRMTVARARVRRDGRLQQVDAAELVPGDLVLLEAGDMVPADGRVLRETGLEVEEASLTGEAAAVAKDAAVLRPAAGAALGDRVDMVFMGTEVTRGSGAFIVTGTGMHTEIGRVAGMLQTAGDEETPLQRRIGQLARMLSAVAGVVVVIVVTLGLIRGLPFSELLLTGVSLAVATIPEGLTAVVAFTLAMGAGRLASHGAILKDLSSVETLGSTSHIATDKTGTLTLNQMTARRLFAVGHQFTATGEGYRTDGTLEIDDDTAPVPTAALLAMALASDAEARDGDLVGDPTEGALVVLAEKGGLDVIDARRRWPRVAEIPFDSSRKYMATLHRLADSEPSPQEELAAPPYRSDDATVLFVKGAPDVLAARSDSVLTADGPVELDLPVLERLREINADLASEGMRVMAVGARGFTDAELDVKAVAHLEPEEMDAQVTGLTLLAFVGIVDPPRPEAMGAVAEAQAAGITVHMITGDHVATASAIARQLGIGGDAILGTEVDEIDDAELASRARHLGVLARVSPEHKIRMVDALRADGSVVAMTGDGVNDAPALKQADIGIAMGIAGTDVSKGAARMILTDDNFATIVAAVREGRGIYDNIIKFIRFQVATAWGFVLVFLVASLFDIAGGTPFTALQILWVNIIMDGPPAMALGLDDPAPDVMRRRPRPVHEPILTAERLLRILLAAAVMAGGTLGILVLAPGANAMDVATLGFTTYVLFQVFNLLNVRSAETSVFSLRTLTNRWLWAAIGAVVLLQGAVVHLPTLQQLFDTSALSVEQWLLAATVASSVIWIEELRKAIMRRRHAVT</sequence>
<dbReference type="InterPro" id="IPR018303">
    <property type="entry name" value="ATPase_P-typ_P_site"/>
</dbReference>
<feature type="transmembrane region" description="Helical" evidence="12">
    <location>
        <begin position="259"/>
        <end position="280"/>
    </location>
</feature>
<evidence type="ECO:0000313" key="14">
    <source>
        <dbReference type="EMBL" id="MBF4766260.1"/>
    </source>
</evidence>
<dbReference type="PROSITE" id="PS00154">
    <property type="entry name" value="ATPASE_E1_E2"/>
    <property type="match status" value="1"/>
</dbReference>
<feature type="region of interest" description="Disordered" evidence="11">
    <location>
        <begin position="27"/>
        <end position="53"/>
    </location>
</feature>
<dbReference type="Gene3D" id="2.70.150.10">
    <property type="entry name" value="Calcium-transporting ATPase, cytoplasmic transduction domain A"/>
    <property type="match status" value="1"/>
</dbReference>
<dbReference type="Gene3D" id="3.40.1110.10">
    <property type="entry name" value="Calcium-transporting ATPase, cytoplasmic domain N"/>
    <property type="match status" value="1"/>
</dbReference>
<evidence type="ECO:0000256" key="8">
    <source>
        <dbReference type="ARBA" id="ARBA00022989"/>
    </source>
</evidence>
<dbReference type="InterPro" id="IPR023299">
    <property type="entry name" value="ATPase_P-typ_cyto_dom_N"/>
</dbReference>
<feature type="transmembrane region" description="Helical" evidence="12">
    <location>
        <begin position="286"/>
        <end position="310"/>
    </location>
</feature>
<keyword evidence="6" id="KW-0067">ATP-binding</keyword>
<keyword evidence="3" id="KW-1003">Cell membrane</keyword>
<dbReference type="RefSeq" id="WP_194694413.1">
    <property type="nucleotide sequence ID" value="NZ_JADKPO010000001.1"/>
</dbReference>
<evidence type="ECO:0000256" key="9">
    <source>
        <dbReference type="ARBA" id="ARBA00023136"/>
    </source>
</evidence>
<dbReference type="GO" id="GO:0016887">
    <property type="term" value="F:ATP hydrolysis activity"/>
    <property type="evidence" value="ECO:0007669"/>
    <property type="project" value="InterPro"/>
</dbReference>
<evidence type="ECO:0000259" key="13">
    <source>
        <dbReference type="SMART" id="SM00831"/>
    </source>
</evidence>
<dbReference type="GO" id="GO:1902600">
    <property type="term" value="P:proton transmembrane transport"/>
    <property type="evidence" value="ECO:0007669"/>
    <property type="project" value="TreeGrafter"/>
</dbReference>
<dbReference type="GO" id="GO:0005391">
    <property type="term" value="F:P-type sodium:potassium-exchanging transporter activity"/>
    <property type="evidence" value="ECO:0007669"/>
    <property type="project" value="TreeGrafter"/>
</dbReference>
<feature type="transmembrane region" description="Helical" evidence="12">
    <location>
        <begin position="797"/>
        <end position="818"/>
    </location>
</feature>
<dbReference type="SFLD" id="SFLDS00003">
    <property type="entry name" value="Haloacid_Dehalogenase"/>
    <property type="match status" value="1"/>
</dbReference>
<keyword evidence="15" id="KW-1185">Reference proteome</keyword>
<name>A0A930YN52_9ACTN</name>
<evidence type="ECO:0000256" key="6">
    <source>
        <dbReference type="ARBA" id="ARBA00022840"/>
    </source>
</evidence>
<dbReference type="SUPFAM" id="SSF81660">
    <property type="entry name" value="Metal cation-transporting ATPase, ATP-binding domain N"/>
    <property type="match status" value="1"/>
</dbReference>
<evidence type="ECO:0000256" key="11">
    <source>
        <dbReference type="SAM" id="MobiDB-lite"/>
    </source>
</evidence>
<dbReference type="GO" id="GO:0005886">
    <property type="term" value="C:plasma membrane"/>
    <property type="evidence" value="ECO:0007669"/>
    <property type="project" value="UniProtKB-SubCell"/>
</dbReference>
<dbReference type="Pfam" id="PF13246">
    <property type="entry name" value="Cation_ATPase"/>
    <property type="match status" value="1"/>
</dbReference>
<dbReference type="SMART" id="SM00831">
    <property type="entry name" value="Cation_ATPase_N"/>
    <property type="match status" value="1"/>
</dbReference>
<proteinExistence type="inferred from homology"/>
<dbReference type="GO" id="GO:0036376">
    <property type="term" value="P:sodium ion export across plasma membrane"/>
    <property type="evidence" value="ECO:0007669"/>
    <property type="project" value="TreeGrafter"/>
</dbReference>
<feature type="transmembrane region" description="Helical" evidence="12">
    <location>
        <begin position="754"/>
        <end position="776"/>
    </location>
</feature>
<dbReference type="InterPro" id="IPR036412">
    <property type="entry name" value="HAD-like_sf"/>
</dbReference>
<evidence type="ECO:0000256" key="3">
    <source>
        <dbReference type="ARBA" id="ARBA00022475"/>
    </source>
</evidence>
<dbReference type="InterPro" id="IPR004014">
    <property type="entry name" value="ATPase_P-typ_cation-transptr_N"/>
</dbReference>
<feature type="transmembrane region" description="Helical" evidence="12">
    <location>
        <begin position="894"/>
        <end position="911"/>
    </location>
</feature>
<dbReference type="Gene3D" id="3.40.50.1000">
    <property type="entry name" value="HAD superfamily/HAD-like"/>
    <property type="match status" value="1"/>
</dbReference>
<evidence type="ECO:0000256" key="10">
    <source>
        <dbReference type="ARBA" id="ARBA00049360"/>
    </source>
</evidence>
<feature type="transmembrane region" description="Helical" evidence="12">
    <location>
        <begin position="863"/>
        <end position="882"/>
    </location>
</feature>
<accession>A0A930YN52</accession>
<protein>
    <submittedName>
        <fullName evidence="14">Cation-translocating P-type ATPase</fullName>
    </submittedName>
</protein>
<feature type="transmembrane region" description="Helical" evidence="12">
    <location>
        <begin position="824"/>
        <end position="843"/>
    </location>
</feature>
<feature type="transmembrane region" description="Helical" evidence="12">
    <location>
        <begin position="91"/>
        <end position="110"/>
    </location>
</feature>
<dbReference type="Gene3D" id="1.20.1110.10">
    <property type="entry name" value="Calcium-transporting ATPase, transmembrane domain"/>
    <property type="match status" value="1"/>
</dbReference>
<dbReference type="PANTHER" id="PTHR43294:SF21">
    <property type="entry name" value="CATION TRANSPORTING ATPASE"/>
    <property type="match status" value="1"/>
</dbReference>
<reference evidence="14" key="1">
    <citation type="submission" date="2020-11" db="EMBL/GenBank/DDBJ databases">
        <title>Nocardioides cynanchi sp. nov., isolated from soil of rhizosphere of Cynanchum wilfordii.</title>
        <authorList>
            <person name="Lee J.-S."/>
            <person name="Suh M.K."/>
            <person name="Kim J.-S."/>
        </authorList>
    </citation>
    <scope>NUCLEOTIDE SEQUENCE</scope>
    <source>
        <strain evidence="14">KCTC 19276</strain>
    </source>
</reference>
<keyword evidence="8 12" id="KW-1133">Transmembrane helix</keyword>
<dbReference type="SUPFAM" id="SSF81665">
    <property type="entry name" value="Calcium ATPase, transmembrane domain M"/>
    <property type="match status" value="1"/>
</dbReference>
<evidence type="ECO:0000256" key="7">
    <source>
        <dbReference type="ARBA" id="ARBA00022967"/>
    </source>
</evidence>
<dbReference type="Pfam" id="PF00690">
    <property type="entry name" value="Cation_ATPase_N"/>
    <property type="match status" value="1"/>
</dbReference>
<dbReference type="SUPFAM" id="SSF56784">
    <property type="entry name" value="HAD-like"/>
    <property type="match status" value="1"/>
</dbReference>